<keyword evidence="12" id="KW-1185">Reference proteome</keyword>
<dbReference type="PRINTS" id="PR01005">
    <property type="entry name" value="FLGHOOKAP1"/>
</dbReference>
<evidence type="ECO:0000259" key="10">
    <source>
        <dbReference type="Pfam" id="PF22638"/>
    </source>
</evidence>
<evidence type="ECO:0000259" key="9">
    <source>
        <dbReference type="Pfam" id="PF21158"/>
    </source>
</evidence>
<name>A0A7X0TUZ4_9GAMM</name>
<dbReference type="RefSeq" id="WP_184426111.1">
    <property type="nucleotide sequence ID" value="NZ_AP027362.1"/>
</dbReference>
<evidence type="ECO:0000256" key="1">
    <source>
        <dbReference type="ARBA" id="ARBA00004365"/>
    </source>
</evidence>
<evidence type="ECO:0000256" key="4">
    <source>
        <dbReference type="ARBA" id="ARBA00016244"/>
    </source>
</evidence>
<dbReference type="Pfam" id="PF06429">
    <property type="entry name" value="Flg_bbr_C"/>
    <property type="match status" value="1"/>
</dbReference>
<dbReference type="InterPro" id="IPR001444">
    <property type="entry name" value="Flag_bb_rod_N"/>
</dbReference>
<evidence type="ECO:0000256" key="3">
    <source>
        <dbReference type="ARBA" id="ARBA00009677"/>
    </source>
</evidence>
<gene>
    <name evidence="11" type="ORF">HNQ55_003256</name>
</gene>
<dbReference type="PANTHER" id="PTHR30033:SF1">
    <property type="entry name" value="FLAGELLAR HOOK-ASSOCIATED PROTEIN 1"/>
    <property type="match status" value="1"/>
</dbReference>
<evidence type="ECO:0000259" key="7">
    <source>
        <dbReference type="Pfam" id="PF00460"/>
    </source>
</evidence>
<dbReference type="GO" id="GO:0009424">
    <property type="term" value="C:bacterial-type flagellum hook"/>
    <property type="evidence" value="ECO:0007669"/>
    <property type="project" value="InterPro"/>
</dbReference>
<comment type="subcellular location">
    <subcellularLocation>
        <location evidence="1">Bacterial flagellum</location>
    </subcellularLocation>
    <subcellularLocation>
        <location evidence="2">Secreted</location>
    </subcellularLocation>
</comment>
<dbReference type="InterPro" id="IPR049119">
    <property type="entry name" value="FlgK_D2-like"/>
</dbReference>
<evidence type="ECO:0000256" key="2">
    <source>
        <dbReference type="ARBA" id="ARBA00004613"/>
    </source>
</evidence>
<comment type="similarity">
    <text evidence="3">Belongs to the flagella basal body rod proteins family.</text>
</comment>
<dbReference type="Pfam" id="PF00460">
    <property type="entry name" value="Flg_bb_rod"/>
    <property type="match status" value="1"/>
</dbReference>
<protein>
    <recommendedName>
        <fullName evidence="4">Flagellar hook-associated protein 1</fullName>
    </recommendedName>
</protein>
<sequence>MSVSLYQTGVSGLLAAQQQLATTGNNIANVNTEGYNRQRAEQNALLGHNSGGNYIGSGTYVNDIVRIYDKFAYKEQLFNQSNLGNADTLHKDLNHLNQVMSFSGTSVVNGIDSFYQTINGIADNPSDLGLRSIALSQANILASDFRSLSENFDQLEKSANGEIEQMVSKISKISQELAKINEQVLTGKGLTVNGQPNEILDKRDQLIHELGEYTNVTAIEDQNGVMTVMIGSGATLVAGITPLTVSVRAGDPDPLKTQLQLSGPNSTVALNGAVLGGSLAAKMEFRDEHLAQTRAGIDRLALAISHTLNSAQQAGLDLNEQQGLNFFTDINTTALMEGRVMAPTKNNGTVAASVEITDVSLLTTDEYQVKYDGTNYVMTNMNTMSSTVLTLSPPNRYDSGEGFDFVIDSGAPVADDVFIVRPGQNSAALMKVTLTSELGIAASSSVEVKPSENNISDGYLKVSEVYDPVAARNYTATLNAGLTVDVYESAPGTYAYRVYDSGNPPPAPTIATGTFAAGASALIDLPPLPAGPAFQIEIGGDPVGQGPLARETYNIVDAFGIGNGANAVAIGLTQEKGVINGGKETFGQGMAISIAGVGSKAKSAELVATTADALYTQAFNRNQEISGVNLDEEAANMLKFQQAYQASSQIISTANTIFDTLLNAVR</sequence>
<keyword evidence="6" id="KW-0975">Bacterial flagellum</keyword>
<dbReference type="Pfam" id="PF21158">
    <property type="entry name" value="flgK_1st_1"/>
    <property type="match status" value="1"/>
</dbReference>
<dbReference type="InterPro" id="IPR010930">
    <property type="entry name" value="Flg_bb/hook_C_dom"/>
</dbReference>
<organism evidence="11 12">
    <name type="scientific">Thalassotalea piscium</name>
    <dbReference type="NCBI Taxonomy" id="1230533"/>
    <lineage>
        <taxon>Bacteria</taxon>
        <taxon>Pseudomonadati</taxon>
        <taxon>Pseudomonadota</taxon>
        <taxon>Gammaproteobacteria</taxon>
        <taxon>Alteromonadales</taxon>
        <taxon>Colwelliaceae</taxon>
        <taxon>Thalassotalea</taxon>
    </lineage>
</organism>
<dbReference type="InterPro" id="IPR053927">
    <property type="entry name" value="FlgK_helical"/>
</dbReference>
<comment type="caution">
    <text evidence="11">The sequence shown here is derived from an EMBL/GenBank/DDBJ whole genome shotgun (WGS) entry which is preliminary data.</text>
</comment>
<feature type="domain" description="Flagellar hook-associated protein 1 D2-like" evidence="9">
    <location>
        <begin position="344"/>
        <end position="422"/>
    </location>
</feature>
<feature type="domain" description="Flagellar basal-body/hook protein C-terminal" evidence="8">
    <location>
        <begin position="624"/>
        <end position="663"/>
    </location>
</feature>
<evidence type="ECO:0000256" key="6">
    <source>
        <dbReference type="ARBA" id="ARBA00023143"/>
    </source>
</evidence>
<dbReference type="PANTHER" id="PTHR30033">
    <property type="entry name" value="FLAGELLAR HOOK-ASSOCIATED PROTEIN 1"/>
    <property type="match status" value="1"/>
</dbReference>
<dbReference type="Proteomes" id="UP000537141">
    <property type="component" value="Unassembled WGS sequence"/>
</dbReference>
<dbReference type="GO" id="GO:0044780">
    <property type="term" value="P:bacterial-type flagellum assembly"/>
    <property type="evidence" value="ECO:0007669"/>
    <property type="project" value="InterPro"/>
</dbReference>
<accession>A0A7X0TUZ4</accession>
<keyword evidence="11" id="KW-0969">Cilium</keyword>
<proteinExistence type="inferred from homology"/>
<dbReference type="InterPro" id="IPR019776">
    <property type="entry name" value="Flagellar_basal_body_rod_CS"/>
</dbReference>
<dbReference type="AlphaFoldDB" id="A0A7X0TUZ4"/>
<dbReference type="NCBIfam" id="TIGR02492">
    <property type="entry name" value="flgK_ends"/>
    <property type="match status" value="1"/>
</dbReference>
<evidence type="ECO:0000256" key="5">
    <source>
        <dbReference type="ARBA" id="ARBA00022525"/>
    </source>
</evidence>
<keyword evidence="11" id="KW-0282">Flagellum</keyword>
<dbReference type="PROSITE" id="PS00588">
    <property type="entry name" value="FLAGELLA_BB_ROD"/>
    <property type="match status" value="1"/>
</dbReference>
<keyword evidence="5" id="KW-0964">Secreted</keyword>
<dbReference type="Pfam" id="PF22638">
    <property type="entry name" value="FlgK_D1"/>
    <property type="match status" value="1"/>
</dbReference>
<dbReference type="EMBL" id="JACHHU010000035">
    <property type="protein sequence ID" value="MBB6544723.1"/>
    <property type="molecule type" value="Genomic_DNA"/>
</dbReference>
<evidence type="ECO:0000313" key="12">
    <source>
        <dbReference type="Proteomes" id="UP000537141"/>
    </source>
</evidence>
<dbReference type="SUPFAM" id="SSF64518">
    <property type="entry name" value="Phase 1 flagellin"/>
    <property type="match status" value="1"/>
</dbReference>
<evidence type="ECO:0000259" key="8">
    <source>
        <dbReference type="Pfam" id="PF06429"/>
    </source>
</evidence>
<reference evidence="11 12" key="1">
    <citation type="submission" date="2020-08" db="EMBL/GenBank/DDBJ databases">
        <title>Genomic Encyclopedia of Type Strains, Phase IV (KMG-IV): sequencing the most valuable type-strain genomes for metagenomic binning, comparative biology and taxonomic classification.</title>
        <authorList>
            <person name="Goeker M."/>
        </authorList>
    </citation>
    <scope>NUCLEOTIDE SEQUENCE [LARGE SCALE GENOMIC DNA]</scope>
    <source>
        <strain evidence="11 12">DSM 26287</strain>
    </source>
</reference>
<evidence type="ECO:0000313" key="11">
    <source>
        <dbReference type="EMBL" id="MBB6544723.1"/>
    </source>
</evidence>
<feature type="domain" description="Flagellar hook-associated protein FlgK helical" evidence="10">
    <location>
        <begin position="93"/>
        <end position="327"/>
    </location>
</feature>
<dbReference type="InterPro" id="IPR002371">
    <property type="entry name" value="FlgK"/>
</dbReference>
<keyword evidence="11" id="KW-0966">Cell projection</keyword>
<feature type="domain" description="Flagellar basal body rod protein N-terminal" evidence="7">
    <location>
        <begin position="7"/>
        <end position="35"/>
    </location>
</feature>
<dbReference type="GO" id="GO:0005576">
    <property type="term" value="C:extracellular region"/>
    <property type="evidence" value="ECO:0007669"/>
    <property type="project" value="UniProtKB-SubCell"/>
</dbReference>
<dbReference type="GO" id="GO:0005198">
    <property type="term" value="F:structural molecule activity"/>
    <property type="evidence" value="ECO:0007669"/>
    <property type="project" value="InterPro"/>
</dbReference>